<keyword evidence="2" id="KW-1185">Reference proteome</keyword>
<dbReference type="HOGENOM" id="CLU_3034071_0_0_1"/>
<gene>
    <name evidence="1" type="ORF">TESG_06379</name>
</gene>
<evidence type="ECO:0000313" key="1">
    <source>
        <dbReference type="EMBL" id="EGD99019.1"/>
    </source>
</evidence>
<dbReference type="AlphaFoldDB" id="F2S620"/>
<proteinExistence type="predicted"/>
<sequence length="55" mass="5793">MVRPARECTLVATPLEESGETSAVLIMNIMESKPEGTLSLSTPVGSSVGSEVWDV</sequence>
<accession>F2S620</accession>
<evidence type="ECO:0000313" key="2">
    <source>
        <dbReference type="Proteomes" id="UP000009172"/>
    </source>
</evidence>
<dbReference type="EMBL" id="GG698517">
    <property type="protein sequence ID" value="EGD99019.1"/>
    <property type="molecule type" value="Genomic_DNA"/>
</dbReference>
<name>F2S620_TRIT1</name>
<organism evidence="1 2">
    <name type="scientific">Trichophyton tonsurans (strain CBS 112818)</name>
    <name type="common">Scalp ringworm fungus</name>
    <dbReference type="NCBI Taxonomy" id="647933"/>
    <lineage>
        <taxon>Eukaryota</taxon>
        <taxon>Fungi</taxon>
        <taxon>Dikarya</taxon>
        <taxon>Ascomycota</taxon>
        <taxon>Pezizomycotina</taxon>
        <taxon>Eurotiomycetes</taxon>
        <taxon>Eurotiomycetidae</taxon>
        <taxon>Onygenales</taxon>
        <taxon>Arthrodermataceae</taxon>
        <taxon>Trichophyton</taxon>
    </lineage>
</organism>
<dbReference type="Proteomes" id="UP000009172">
    <property type="component" value="Unassembled WGS sequence"/>
</dbReference>
<protein>
    <submittedName>
        <fullName evidence="1">Uncharacterized protein</fullName>
    </submittedName>
</protein>
<reference evidence="2" key="1">
    <citation type="journal article" date="2012" name="MBio">
        <title>Comparative genome analysis of Trichophyton rubrum and related dermatophytes reveals candidate genes involved in infection.</title>
        <authorList>
            <person name="Martinez D.A."/>
            <person name="Oliver B.G."/>
            <person name="Graeser Y."/>
            <person name="Goldberg J.M."/>
            <person name="Li W."/>
            <person name="Martinez-Rossi N.M."/>
            <person name="Monod M."/>
            <person name="Shelest E."/>
            <person name="Barton R.C."/>
            <person name="Birch E."/>
            <person name="Brakhage A.A."/>
            <person name="Chen Z."/>
            <person name="Gurr S.J."/>
            <person name="Heiman D."/>
            <person name="Heitman J."/>
            <person name="Kosti I."/>
            <person name="Rossi A."/>
            <person name="Saif S."/>
            <person name="Samalova M."/>
            <person name="Saunders C.W."/>
            <person name="Shea T."/>
            <person name="Summerbell R.C."/>
            <person name="Xu J."/>
            <person name="Young S."/>
            <person name="Zeng Q."/>
            <person name="Birren B.W."/>
            <person name="Cuomo C.A."/>
            <person name="White T.C."/>
        </authorList>
    </citation>
    <scope>NUCLEOTIDE SEQUENCE [LARGE SCALE GENOMIC DNA]</scope>
    <source>
        <strain evidence="2">CBS 112818</strain>
    </source>
</reference>